<feature type="transmembrane region" description="Helical" evidence="6">
    <location>
        <begin position="79"/>
        <end position="104"/>
    </location>
</feature>
<dbReference type="OrthoDB" id="10028364at2759"/>
<evidence type="ECO:0000256" key="3">
    <source>
        <dbReference type="ARBA" id="ARBA00022989"/>
    </source>
</evidence>
<dbReference type="InterPro" id="IPR050578">
    <property type="entry name" value="MARVEL-CKLF_proteins"/>
</dbReference>
<protein>
    <recommendedName>
        <fullName evidence="7">MARVEL domain-containing protein</fullName>
    </recommendedName>
</protein>
<dbReference type="PANTHER" id="PTHR22776:SF49">
    <property type="entry name" value="MARVEL DOMAIN-CONTAINING PROTEIN"/>
    <property type="match status" value="1"/>
</dbReference>
<organism evidence="8 9">
    <name type="scientific">Ramazzottius varieornatus</name>
    <name type="common">Water bear</name>
    <name type="synonym">Tardigrade</name>
    <dbReference type="NCBI Taxonomy" id="947166"/>
    <lineage>
        <taxon>Eukaryota</taxon>
        <taxon>Metazoa</taxon>
        <taxon>Ecdysozoa</taxon>
        <taxon>Tardigrada</taxon>
        <taxon>Eutardigrada</taxon>
        <taxon>Parachela</taxon>
        <taxon>Hypsibioidea</taxon>
        <taxon>Ramazzottiidae</taxon>
        <taxon>Ramazzottius</taxon>
    </lineage>
</organism>
<dbReference type="PANTHER" id="PTHR22776">
    <property type="entry name" value="MARVEL-CONTAINING POTENTIAL LIPID RAFT-ASSOCIATED PROTEIN"/>
    <property type="match status" value="1"/>
</dbReference>
<evidence type="ECO:0000256" key="1">
    <source>
        <dbReference type="ARBA" id="ARBA00004141"/>
    </source>
</evidence>
<gene>
    <name evidence="8" type="primary">RvY_17814-1</name>
    <name evidence="8" type="synonym">RvY_17814.1</name>
    <name evidence="8" type="ORF">RvY_17814</name>
</gene>
<evidence type="ECO:0000313" key="9">
    <source>
        <dbReference type="Proteomes" id="UP000186922"/>
    </source>
</evidence>
<keyword evidence="9" id="KW-1185">Reference proteome</keyword>
<proteinExistence type="predicted"/>
<feature type="domain" description="MARVEL" evidence="7">
    <location>
        <begin position="69"/>
        <end position="213"/>
    </location>
</feature>
<keyword evidence="3 6" id="KW-1133">Transmembrane helix</keyword>
<evidence type="ECO:0000256" key="5">
    <source>
        <dbReference type="PROSITE-ProRule" id="PRU00581"/>
    </source>
</evidence>
<dbReference type="InterPro" id="IPR008253">
    <property type="entry name" value="Marvel"/>
</dbReference>
<evidence type="ECO:0000313" key="8">
    <source>
        <dbReference type="EMBL" id="GAV08064.1"/>
    </source>
</evidence>
<comment type="caution">
    <text evidence="8">The sequence shown here is derived from an EMBL/GenBank/DDBJ whole genome shotgun (WGS) entry which is preliminary data.</text>
</comment>
<evidence type="ECO:0000256" key="6">
    <source>
        <dbReference type="SAM" id="Phobius"/>
    </source>
</evidence>
<evidence type="ECO:0000256" key="2">
    <source>
        <dbReference type="ARBA" id="ARBA00022692"/>
    </source>
</evidence>
<reference evidence="8 9" key="1">
    <citation type="journal article" date="2016" name="Nat. Commun.">
        <title>Extremotolerant tardigrade genome and improved radiotolerance of human cultured cells by tardigrade-unique protein.</title>
        <authorList>
            <person name="Hashimoto T."/>
            <person name="Horikawa D.D."/>
            <person name="Saito Y."/>
            <person name="Kuwahara H."/>
            <person name="Kozuka-Hata H."/>
            <person name="Shin-I T."/>
            <person name="Minakuchi Y."/>
            <person name="Ohishi K."/>
            <person name="Motoyama A."/>
            <person name="Aizu T."/>
            <person name="Enomoto A."/>
            <person name="Kondo K."/>
            <person name="Tanaka S."/>
            <person name="Hara Y."/>
            <person name="Koshikawa S."/>
            <person name="Sagara H."/>
            <person name="Miura T."/>
            <person name="Yokobori S."/>
            <person name="Miyagawa K."/>
            <person name="Suzuki Y."/>
            <person name="Kubo T."/>
            <person name="Oyama M."/>
            <person name="Kohara Y."/>
            <person name="Fujiyama A."/>
            <person name="Arakawa K."/>
            <person name="Katayama T."/>
            <person name="Toyoda A."/>
            <person name="Kunieda T."/>
        </authorList>
    </citation>
    <scope>NUCLEOTIDE SEQUENCE [LARGE SCALE GENOMIC DNA]</scope>
    <source>
        <strain evidence="8 9">YOKOZUNA-1</strain>
    </source>
</reference>
<dbReference type="EMBL" id="BDGG01000016">
    <property type="protein sequence ID" value="GAV08064.1"/>
    <property type="molecule type" value="Genomic_DNA"/>
</dbReference>
<feature type="transmembrane region" description="Helical" evidence="6">
    <location>
        <begin position="188"/>
        <end position="207"/>
    </location>
</feature>
<dbReference type="AlphaFoldDB" id="A0A1D1W968"/>
<feature type="transmembrane region" description="Helical" evidence="6">
    <location>
        <begin position="124"/>
        <end position="145"/>
    </location>
</feature>
<keyword evidence="2 5" id="KW-0812">Transmembrane</keyword>
<dbReference type="GO" id="GO:0016020">
    <property type="term" value="C:membrane"/>
    <property type="evidence" value="ECO:0007669"/>
    <property type="project" value="UniProtKB-SubCell"/>
</dbReference>
<dbReference type="PROSITE" id="PS51225">
    <property type="entry name" value="MARVEL"/>
    <property type="match status" value="1"/>
</dbReference>
<accession>A0A1D1W968</accession>
<comment type="subcellular location">
    <subcellularLocation>
        <location evidence="1">Membrane</location>
        <topology evidence="1">Multi-pass membrane protein</topology>
    </subcellularLocation>
</comment>
<name>A0A1D1W968_RAMVA</name>
<evidence type="ECO:0000256" key="4">
    <source>
        <dbReference type="ARBA" id="ARBA00023136"/>
    </source>
</evidence>
<keyword evidence="4 5" id="KW-0472">Membrane</keyword>
<evidence type="ECO:0000259" key="7">
    <source>
        <dbReference type="PROSITE" id="PS51225"/>
    </source>
</evidence>
<feature type="transmembrane region" description="Helical" evidence="6">
    <location>
        <begin position="157"/>
        <end position="182"/>
    </location>
</feature>
<sequence length="221" mass="24651">MEDPPYSTKTEGIYNYGSTAQPASLQNSVPGSPASYAQRDVYGAGGFPSQQTVQSTRIVGLSPFFDWRYFMTVSGILKVIELVFTFIAFVISVATWSSHTFYIYANNGSRTPLYYPYAYGSSVWTDIVTSIAFLITLALLILYLFHLIEKYYQVQWLLVECLYCLAVAFCLLIAGAVMIPAYGDPARGAVVFFCWAAMVVYFVDAFLKFRAYRAGEVAQGI</sequence>
<dbReference type="Proteomes" id="UP000186922">
    <property type="component" value="Unassembled WGS sequence"/>
</dbReference>